<evidence type="ECO:0000256" key="6">
    <source>
        <dbReference type="SAM" id="MobiDB-lite"/>
    </source>
</evidence>
<reference evidence="10" key="1">
    <citation type="journal article" date="2017" name="Nat. Microbiol.">
        <title>Global analysis of biosynthetic gene clusters reveals vast potential of secondary metabolite production in Penicillium species.</title>
        <authorList>
            <person name="Nielsen J.C."/>
            <person name="Grijseels S."/>
            <person name="Prigent S."/>
            <person name="Ji B."/>
            <person name="Dainat J."/>
            <person name="Nielsen K.F."/>
            <person name="Frisvad J.C."/>
            <person name="Workman M."/>
            <person name="Nielsen J."/>
        </authorList>
    </citation>
    <scope>NUCLEOTIDE SEQUENCE [LARGE SCALE GENOMIC DNA]</scope>
    <source>
        <strain evidence="10">IBT 29486</strain>
    </source>
</reference>
<feature type="transmembrane region" description="Helical" evidence="7">
    <location>
        <begin position="245"/>
        <end position="267"/>
    </location>
</feature>
<feature type="compositionally biased region" description="Basic and acidic residues" evidence="6">
    <location>
        <begin position="326"/>
        <end position="338"/>
    </location>
</feature>
<feature type="region of interest" description="Disordered" evidence="6">
    <location>
        <begin position="320"/>
        <end position="340"/>
    </location>
</feature>
<evidence type="ECO:0000256" key="5">
    <source>
        <dbReference type="ARBA" id="ARBA00038359"/>
    </source>
</evidence>
<keyword evidence="10" id="KW-1185">Reference proteome</keyword>
<feature type="transmembrane region" description="Helical" evidence="7">
    <location>
        <begin position="214"/>
        <end position="238"/>
    </location>
</feature>
<evidence type="ECO:0000256" key="4">
    <source>
        <dbReference type="ARBA" id="ARBA00023136"/>
    </source>
</evidence>
<evidence type="ECO:0000256" key="1">
    <source>
        <dbReference type="ARBA" id="ARBA00004141"/>
    </source>
</evidence>
<dbReference type="STRING" id="29845.A0A1V6R407"/>
<name>A0A1V6R407_9EURO</name>
<evidence type="ECO:0000313" key="10">
    <source>
        <dbReference type="Proteomes" id="UP000191518"/>
    </source>
</evidence>
<dbReference type="EMBL" id="MDYP01000093">
    <property type="protein sequence ID" value="OQD96238.1"/>
    <property type="molecule type" value="Genomic_DNA"/>
</dbReference>
<sequence>MSNSSSEVSTTIAELAIAIPPPTADERYLQSLIYGLIISTGILSMVVCSLRLYTRAFIVNVFGVDDIAVCIALVFTQTFNGVGIAIVYYGEGLHFTSVSPESREMWLKVALTQLLLAEYIADLGIALLRRDVPVPLHLVSSEDQLAGIFTTDLRETLDESSYYEHDCLSSPILGIRFFRFSLSMQPSEDGSASYDLSVKNPTCFTQYKLFQITLYQAVLIFVCDVIILLAPMAILCRLQMPTRKIIALVAIFGSGIIACISPVVRFSTLDYLRNGTTDLTYDSASSLYWMAIEFNLGLVAGSLSSLRPLPLFCRFGSSTNAGDKASNSDESHELRNVKGNEPAAAKKNRISFGMGTTILQDSVNESQERIIHAKGDYNVKTHVMSC</sequence>
<evidence type="ECO:0000259" key="8">
    <source>
        <dbReference type="Pfam" id="PF20684"/>
    </source>
</evidence>
<evidence type="ECO:0000313" key="9">
    <source>
        <dbReference type="EMBL" id="OQD96238.1"/>
    </source>
</evidence>
<feature type="domain" description="Rhodopsin" evidence="8">
    <location>
        <begin position="192"/>
        <end position="309"/>
    </location>
</feature>
<dbReference type="Pfam" id="PF20684">
    <property type="entry name" value="Fung_rhodopsin"/>
    <property type="match status" value="2"/>
</dbReference>
<dbReference type="AlphaFoldDB" id="A0A1V6R407"/>
<organism evidence="9 10">
    <name type="scientific">Penicillium vulpinum</name>
    <dbReference type="NCBI Taxonomy" id="29845"/>
    <lineage>
        <taxon>Eukaryota</taxon>
        <taxon>Fungi</taxon>
        <taxon>Dikarya</taxon>
        <taxon>Ascomycota</taxon>
        <taxon>Pezizomycotina</taxon>
        <taxon>Eurotiomycetes</taxon>
        <taxon>Eurotiomycetidae</taxon>
        <taxon>Eurotiales</taxon>
        <taxon>Aspergillaceae</taxon>
        <taxon>Penicillium</taxon>
    </lineage>
</organism>
<comment type="caution">
    <text evidence="9">The sequence shown here is derived from an EMBL/GenBank/DDBJ whole genome shotgun (WGS) entry which is preliminary data.</text>
</comment>
<dbReference type="InterPro" id="IPR052337">
    <property type="entry name" value="SAT4-like"/>
</dbReference>
<dbReference type="InterPro" id="IPR049326">
    <property type="entry name" value="Rhodopsin_dom_fungi"/>
</dbReference>
<accession>A0A1V6R407</accession>
<evidence type="ECO:0000256" key="7">
    <source>
        <dbReference type="SAM" id="Phobius"/>
    </source>
</evidence>
<keyword evidence="4 7" id="KW-0472">Membrane</keyword>
<feature type="domain" description="Rhodopsin" evidence="8">
    <location>
        <begin position="50"/>
        <end position="113"/>
    </location>
</feature>
<keyword evidence="3 7" id="KW-1133">Transmembrane helix</keyword>
<dbReference type="PANTHER" id="PTHR33048">
    <property type="entry name" value="PTH11-LIKE INTEGRAL MEMBRANE PROTEIN (AFU_ORTHOLOGUE AFUA_5G11245)"/>
    <property type="match status" value="1"/>
</dbReference>
<comment type="similarity">
    <text evidence="5">Belongs to the SAT4 family.</text>
</comment>
<dbReference type="GO" id="GO:0016020">
    <property type="term" value="C:membrane"/>
    <property type="evidence" value="ECO:0007669"/>
    <property type="project" value="UniProtKB-SubCell"/>
</dbReference>
<protein>
    <recommendedName>
        <fullName evidence="8">Rhodopsin domain-containing protein</fullName>
    </recommendedName>
</protein>
<gene>
    <name evidence="9" type="ORF">PENVUL_c093G05183</name>
</gene>
<comment type="subcellular location">
    <subcellularLocation>
        <location evidence="1">Membrane</location>
        <topology evidence="1">Multi-pass membrane protein</topology>
    </subcellularLocation>
</comment>
<evidence type="ECO:0000256" key="2">
    <source>
        <dbReference type="ARBA" id="ARBA00022692"/>
    </source>
</evidence>
<dbReference type="Proteomes" id="UP000191518">
    <property type="component" value="Unassembled WGS sequence"/>
</dbReference>
<dbReference type="PANTHER" id="PTHR33048:SF47">
    <property type="entry name" value="INTEGRAL MEMBRANE PROTEIN-RELATED"/>
    <property type="match status" value="1"/>
</dbReference>
<evidence type="ECO:0000256" key="3">
    <source>
        <dbReference type="ARBA" id="ARBA00022989"/>
    </source>
</evidence>
<keyword evidence="2 7" id="KW-0812">Transmembrane</keyword>
<proteinExistence type="inferred from homology"/>
<feature type="transmembrane region" description="Helical" evidence="7">
    <location>
        <begin position="32"/>
        <end position="54"/>
    </location>
</feature>
<feature type="transmembrane region" description="Helical" evidence="7">
    <location>
        <begin position="66"/>
        <end position="89"/>
    </location>
</feature>